<feature type="transmembrane region" description="Helical" evidence="4">
    <location>
        <begin position="105"/>
        <end position="125"/>
    </location>
</feature>
<keyword evidence="1" id="KW-0805">Transcription regulation</keyword>
<organism evidence="6 7">
    <name type="scientific">Rhodonellum ikkaensis</name>
    <dbReference type="NCBI Taxonomy" id="336829"/>
    <lineage>
        <taxon>Bacteria</taxon>
        <taxon>Pseudomonadati</taxon>
        <taxon>Bacteroidota</taxon>
        <taxon>Cytophagia</taxon>
        <taxon>Cytophagales</taxon>
        <taxon>Cytophagaceae</taxon>
        <taxon>Rhodonellum</taxon>
    </lineage>
</organism>
<evidence type="ECO:0000313" key="6">
    <source>
        <dbReference type="EMBL" id="SDZ47256.1"/>
    </source>
</evidence>
<dbReference type="EMBL" id="FNQC01000016">
    <property type="protein sequence ID" value="SDZ47256.1"/>
    <property type="molecule type" value="Genomic_DNA"/>
</dbReference>
<dbReference type="SMART" id="SM00421">
    <property type="entry name" value="HTH_LUXR"/>
    <property type="match status" value="1"/>
</dbReference>
<reference evidence="6 7" key="1">
    <citation type="submission" date="2016-10" db="EMBL/GenBank/DDBJ databases">
        <authorList>
            <person name="Varghese N."/>
            <person name="Submissions S."/>
        </authorList>
    </citation>
    <scope>NUCLEOTIDE SEQUENCE [LARGE SCALE GENOMIC DNA]</scope>
    <source>
        <strain evidence="6 7">DSM 17997</strain>
    </source>
</reference>
<dbReference type="RefSeq" id="WP_019599711.1">
    <property type="nucleotide sequence ID" value="NZ_FNQC01000016.1"/>
</dbReference>
<dbReference type="PANTHER" id="PTHR44688">
    <property type="entry name" value="DNA-BINDING TRANSCRIPTIONAL ACTIVATOR DEVR_DOSR"/>
    <property type="match status" value="1"/>
</dbReference>
<evidence type="ECO:0000259" key="5">
    <source>
        <dbReference type="PROSITE" id="PS50043"/>
    </source>
</evidence>
<name>A0A1H3TAJ3_9BACT</name>
<dbReference type="Proteomes" id="UP000199663">
    <property type="component" value="Unassembled WGS sequence"/>
</dbReference>
<keyword evidence="4" id="KW-1133">Transmembrane helix</keyword>
<dbReference type="InterPro" id="IPR016032">
    <property type="entry name" value="Sig_transdc_resp-reg_C-effctor"/>
</dbReference>
<keyword evidence="4" id="KW-0812">Transmembrane</keyword>
<accession>A0A1H3TAJ3</accession>
<feature type="transmembrane region" description="Helical" evidence="4">
    <location>
        <begin position="195"/>
        <end position="214"/>
    </location>
</feature>
<dbReference type="Gene3D" id="1.10.10.10">
    <property type="entry name" value="Winged helix-like DNA-binding domain superfamily/Winged helix DNA-binding domain"/>
    <property type="match status" value="1"/>
</dbReference>
<dbReference type="PROSITE" id="PS00622">
    <property type="entry name" value="HTH_LUXR_1"/>
    <property type="match status" value="1"/>
</dbReference>
<evidence type="ECO:0000256" key="2">
    <source>
        <dbReference type="ARBA" id="ARBA00023125"/>
    </source>
</evidence>
<gene>
    <name evidence="6" type="ORF">SAMN05444412_11635</name>
</gene>
<keyword evidence="2" id="KW-0238">DNA-binding</keyword>
<feature type="transmembrane region" description="Helical" evidence="4">
    <location>
        <begin position="12"/>
        <end position="30"/>
    </location>
</feature>
<dbReference type="PRINTS" id="PR00038">
    <property type="entry name" value="HTHLUXR"/>
</dbReference>
<protein>
    <submittedName>
        <fullName evidence="6">Regulatory protein, luxR family</fullName>
    </submittedName>
</protein>
<keyword evidence="4" id="KW-0472">Membrane</keyword>
<dbReference type="InterPro" id="IPR000792">
    <property type="entry name" value="Tscrpt_reg_LuxR_C"/>
</dbReference>
<evidence type="ECO:0000256" key="1">
    <source>
        <dbReference type="ARBA" id="ARBA00023015"/>
    </source>
</evidence>
<keyword evidence="7" id="KW-1185">Reference proteome</keyword>
<dbReference type="PROSITE" id="PS50043">
    <property type="entry name" value="HTH_LUXR_2"/>
    <property type="match status" value="1"/>
</dbReference>
<feature type="transmembrane region" description="Helical" evidence="4">
    <location>
        <begin position="42"/>
        <end position="60"/>
    </location>
</feature>
<keyword evidence="3" id="KW-0804">Transcription</keyword>
<dbReference type="Pfam" id="PF00196">
    <property type="entry name" value="GerE"/>
    <property type="match status" value="1"/>
</dbReference>
<feature type="transmembrane region" description="Helical" evidence="4">
    <location>
        <begin position="168"/>
        <end position="189"/>
    </location>
</feature>
<evidence type="ECO:0000313" key="7">
    <source>
        <dbReference type="Proteomes" id="UP000199663"/>
    </source>
</evidence>
<dbReference type="PANTHER" id="PTHR44688:SF16">
    <property type="entry name" value="DNA-BINDING TRANSCRIPTIONAL ACTIVATOR DEVR_DOSR"/>
    <property type="match status" value="1"/>
</dbReference>
<dbReference type="InterPro" id="IPR036388">
    <property type="entry name" value="WH-like_DNA-bd_sf"/>
</dbReference>
<sequence>MTVLNSEMHVVTFVFVILETIMFSHQLVFFLQKPAEKQRKYYLILLALLIVYNIFGGLFPDENLPIPTEWQYILAYGSGFIMGAYFPYYFYIAFEIKNLAFQAKYGVLIFLILPFFLFFCILYPLGMDLQLVIYLGLIVPFGYCIYMLYKILLAILQKYKYNKDSVEIFLSFGAVFPWGFMPPLAYLGAEQLTEVLLTNGGFIVLTILYQRNIIEQNKNDLEKLNLLQTKKEKEIFAFNCTKLGFTNREIEICEMVKAGYTYKKIADQLNISERTVNKHIQNIFKKAGSNNKIELLNSITK</sequence>
<dbReference type="CDD" id="cd06170">
    <property type="entry name" value="LuxR_C_like"/>
    <property type="match status" value="1"/>
</dbReference>
<evidence type="ECO:0000256" key="4">
    <source>
        <dbReference type="SAM" id="Phobius"/>
    </source>
</evidence>
<proteinExistence type="predicted"/>
<feature type="transmembrane region" description="Helical" evidence="4">
    <location>
        <begin position="72"/>
        <end position="93"/>
    </location>
</feature>
<evidence type="ECO:0000256" key="3">
    <source>
        <dbReference type="ARBA" id="ARBA00023163"/>
    </source>
</evidence>
<dbReference type="SUPFAM" id="SSF46894">
    <property type="entry name" value="C-terminal effector domain of the bipartite response regulators"/>
    <property type="match status" value="1"/>
</dbReference>
<feature type="domain" description="HTH luxR-type" evidence="5">
    <location>
        <begin position="238"/>
        <end position="301"/>
    </location>
</feature>
<feature type="transmembrane region" description="Helical" evidence="4">
    <location>
        <begin position="131"/>
        <end position="156"/>
    </location>
</feature>
<comment type="caution">
    <text evidence="6">The sequence shown here is derived from an EMBL/GenBank/DDBJ whole genome shotgun (WGS) entry which is preliminary data.</text>
</comment>